<evidence type="ECO:0000256" key="1">
    <source>
        <dbReference type="SAM" id="Coils"/>
    </source>
</evidence>
<dbReference type="VEuPathDB" id="VectorBase:HLOH_041570"/>
<proteinExistence type="predicted"/>
<dbReference type="Proteomes" id="UP000821853">
    <property type="component" value="Unassembled WGS sequence"/>
</dbReference>
<accession>A0A9J6GY93</accession>
<organism evidence="2 3">
    <name type="scientific">Haemaphysalis longicornis</name>
    <name type="common">Bush tick</name>
    <dbReference type="NCBI Taxonomy" id="44386"/>
    <lineage>
        <taxon>Eukaryota</taxon>
        <taxon>Metazoa</taxon>
        <taxon>Ecdysozoa</taxon>
        <taxon>Arthropoda</taxon>
        <taxon>Chelicerata</taxon>
        <taxon>Arachnida</taxon>
        <taxon>Acari</taxon>
        <taxon>Parasitiformes</taxon>
        <taxon>Ixodida</taxon>
        <taxon>Ixodoidea</taxon>
        <taxon>Ixodidae</taxon>
        <taxon>Haemaphysalinae</taxon>
        <taxon>Haemaphysalis</taxon>
    </lineage>
</organism>
<reference evidence="2 3" key="1">
    <citation type="journal article" date="2020" name="Cell">
        <title>Large-Scale Comparative Analyses of Tick Genomes Elucidate Their Genetic Diversity and Vector Capacities.</title>
        <authorList>
            <consortium name="Tick Genome and Microbiome Consortium (TIGMIC)"/>
            <person name="Jia N."/>
            <person name="Wang J."/>
            <person name="Shi W."/>
            <person name="Du L."/>
            <person name="Sun Y."/>
            <person name="Zhan W."/>
            <person name="Jiang J.F."/>
            <person name="Wang Q."/>
            <person name="Zhang B."/>
            <person name="Ji P."/>
            <person name="Bell-Sakyi L."/>
            <person name="Cui X.M."/>
            <person name="Yuan T.T."/>
            <person name="Jiang B.G."/>
            <person name="Yang W.F."/>
            <person name="Lam T.T."/>
            <person name="Chang Q.C."/>
            <person name="Ding S.J."/>
            <person name="Wang X.J."/>
            <person name="Zhu J.G."/>
            <person name="Ruan X.D."/>
            <person name="Zhao L."/>
            <person name="Wei J.T."/>
            <person name="Ye R.Z."/>
            <person name="Que T.C."/>
            <person name="Du C.H."/>
            <person name="Zhou Y.H."/>
            <person name="Cheng J.X."/>
            <person name="Dai P.F."/>
            <person name="Guo W.B."/>
            <person name="Han X.H."/>
            <person name="Huang E.J."/>
            <person name="Li L.F."/>
            <person name="Wei W."/>
            <person name="Gao Y.C."/>
            <person name="Liu J.Z."/>
            <person name="Shao H.Z."/>
            <person name="Wang X."/>
            <person name="Wang C.C."/>
            <person name="Yang T.C."/>
            <person name="Huo Q.B."/>
            <person name="Li W."/>
            <person name="Chen H.Y."/>
            <person name="Chen S.E."/>
            <person name="Zhou L.G."/>
            <person name="Ni X.B."/>
            <person name="Tian J.H."/>
            <person name="Sheng Y."/>
            <person name="Liu T."/>
            <person name="Pan Y.S."/>
            <person name="Xia L.Y."/>
            <person name="Li J."/>
            <person name="Zhao F."/>
            <person name="Cao W.C."/>
        </authorList>
    </citation>
    <scope>NUCLEOTIDE SEQUENCE [LARGE SCALE GENOMIC DNA]</scope>
    <source>
        <strain evidence="2">HaeL-2018</strain>
    </source>
</reference>
<gene>
    <name evidence="2" type="ORF">HPB48_007997</name>
</gene>
<feature type="coiled-coil region" evidence="1">
    <location>
        <begin position="98"/>
        <end position="125"/>
    </location>
</feature>
<comment type="caution">
    <text evidence="2">The sequence shown here is derived from an EMBL/GenBank/DDBJ whole genome shotgun (WGS) entry which is preliminary data.</text>
</comment>
<keyword evidence="3" id="KW-1185">Reference proteome</keyword>
<name>A0A9J6GY93_HAELO</name>
<keyword evidence="1" id="KW-0175">Coiled coil</keyword>
<dbReference type="EMBL" id="JABSTR010000009">
    <property type="protein sequence ID" value="KAH9379324.1"/>
    <property type="molecule type" value="Genomic_DNA"/>
</dbReference>
<dbReference type="AlphaFoldDB" id="A0A9J6GY93"/>
<evidence type="ECO:0000313" key="2">
    <source>
        <dbReference type="EMBL" id="KAH9379324.1"/>
    </source>
</evidence>
<protein>
    <submittedName>
        <fullName evidence="2">Uncharacterized protein</fullName>
    </submittedName>
</protein>
<sequence>MLRRNSASDVCTHLESRCDSSRVPRAAAVQPGTVPQEQESLGATCSEISDVFRQRDNANSITMSSIQAELKEISRTLKNGVLARSSSEEEADERNLERRLLQESLNQMRIQTAKLKDQLDEFVQNVYANQQTFHNSFVEKNEALKQSLTDAVQSRLDHCELATQFVAFGEAMGEGQRETKGGFDRLALAIDRQYDRMSELLRSTDASHETRTRNSAEAAEALTERLAQDASKIAWAKNSTPEDRQNAVWALLTSIMPAATTHTWTFEDFASLKQRAQSEFLVKRMGSRCTCAATSCLSASWLLISEPSQLFM</sequence>
<evidence type="ECO:0000313" key="3">
    <source>
        <dbReference type="Proteomes" id="UP000821853"/>
    </source>
</evidence>